<feature type="region of interest" description="Disordered" evidence="1">
    <location>
        <begin position="141"/>
        <end position="174"/>
    </location>
</feature>
<dbReference type="SUPFAM" id="SSF53098">
    <property type="entry name" value="Ribonuclease H-like"/>
    <property type="match status" value="1"/>
</dbReference>
<dbReference type="EMBL" id="JADJZA010000011">
    <property type="protein sequence ID" value="MBK9298945.1"/>
    <property type="molecule type" value="Genomic_DNA"/>
</dbReference>
<dbReference type="InterPro" id="IPR038717">
    <property type="entry name" value="Tc1-like_DDE_dom"/>
</dbReference>
<evidence type="ECO:0000313" key="4">
    <source>
        <dbReference type="Proteomes" id="UP000727993"/>
    </source>
</evidence>
<comment type="caution">
    <text evidence="3">The sequence shown here is derived from an EMBL/GenBank/DDBJ whole genome shotgun (WGS) entry which is preliminary data.</text>
</comment>
<protein>
    <submittedName>
        <fullName evidence="3">Transposase</fullName>
    </submittedName>
</protein>
<dbReference type="Pfam" id="PF13358">
    <property type="entry name" value="DDE_3"/>
    <property type="match status" value="1"/>
</dbReference>
<feature type="domain" description="Tc1-like transposase DDE" evidence="2">
    <location>
        <begin position="44"/>
        <end position="144"/>
    </location>
</feature>
<feature type="region of interest" description="Disordered" evidence="1">
    <location>
        <begin position="197"/>
        <end position="239"/>
    </location>
</feature>
<sequence length="239" mass="26863">MFKVAAVVLDDQTRVELEARARSTTMPVRDVQRARIILLCAEGVSIRQIARPGRHRRREFEYGRHGTASLFAAMDVHSGQVLAQPIDVKNDSINFCGFLTEIDRVVDPDLEIHVVLDNGSSHRSKHTTAWFEDHPRWVAHFTPPPAGFGGRDRRDARRRLSRRRRMEPADRPTQRVRSIVAGAKFVPGLQGIILRHGGEGRASCRSSPIPWANERGGRVELSSATPSSSPTDDEESRHR</sequence>
<dbReference type="AlphaFoldDB" id="A0A936NFB9"/>
<accession>A0A936NFB9</accession>
<dbReference type="Proteomes" id="UP000727993">
    <property type="component" value="Unassembled WGS sequence"/>
</dbReference>
<reference evidence="3 4" key="1">
    <citation type="submission" date="2020-10" db="EMBL/GenBank/DDBJ databases">
        <title>Connecting structure to function with the recovery of over 1000 high-quality activated sludge metagenome-assembled genomes encoding full-length rRNA genes using long-read sequencing.</title>
        <authorList>
            <person name="Singleton C.M."/>
            <person name="Petriglieri F."/>
            <person name="Kristensen J.M."/>
            <person name="Kirkegaard R.H."/>
            <person name="Michaelsen T.Y."/>
            <person name="Andersen M.H."/>
            <person name="Karst S.M."/>
            <person name="Dueholm M.S."/>
            <person name="Nielsen P.H."/>
            <person name="Albertsen M."/>
        </authorList>
    </citation>
    <scope>NUCLEOTIDE SEQUENCE [LARGE SCALE GENOMIC DNA]</scope>
    <source>
        <strain evidence="3">Lyne_18-Q3-R50-59_MAXAC.006</strain>
    </source>
</reference>
<evidence type="ECO:0000313" key="3">
    <source>
        <dbReference type="EMBL" id="MBK9298945.1"/>
    </source>
</evidence>
<organism evidence="3 4">
    <name type="scientific">Candidatus Neomicrothrix subdominans</name>
    <dbReference type="NCBI Taxonomy" id="2954438"/>
    <lineage>
        <taxon>Bacteria</taxon>
        <taxon>Bacillati</taxon>
        <taxon>Actinomycetota</taxon>
        <taxon>Acidimicrobiia</taxon>
        <taxon>Acidimicrobiales</taxon>
        <taxon>Microthrixaceae</taxon>
        <taxon>Candidatus Neomicrothrix</taxon>
    </lineage>
</organism>
<evidence type="ECO:0000256" key="1">
    <source>
        <dbReference type="SAM" id="MobiDB-lite"/>
    </source>
</evidence>
<gene>
    <name evidence="3" type="ORF">IPN02_19380</name>
</gene>
<evidence type="ECO:0000259" key="2">
    <source>
        <dbReference type="Pfam" id="PF13358"/>
    </source>
</evidence>
<dbReference type="InterPro" id="IPR012337">
    <property type="entry name" value="RNaseH-like_sf"/>
</dbReference>
<name>A0A936NFB9_9ACTN</name>
<feature type="compositionally biased region" description="Basic residues" evidence="1">
    <location>
        <begin position="156"/>
        <end position="165"/>
    </location>
</feature>
<proteinExistence type="predicted"/>